<reference evidence="2" key="1">
    <citation type="journal article" date="2020" name="J. Eukaryot. Microbiol.">
        <title>De novo Sequencing, Assembly and Annotation of the Transcriptome for the Free-Living Testate Amoeba Arcella intermedia.</title>
        <authorList>
            <person name="Ribeiro G.M."/>
            <person name="Porfirio-Sousa A.L."/>
            <person name="Maurer-Alcala X.X."/>
            <person name="Katz L.A."/>
            <person name="Lahr D.J.G."/>
        </authorList>
    </citation>
    <scope>NUCLEOTIDE SEQUENCE</scope>
</reference>
<name>A0A6B2LIL5_9EUKA</name>
<organism evidence="2">
    <name type="scientific">Arcella intermedia</name>
    <dbReference type="NCBI Taxonomy" id="1963864"/>
    <lineage>
        <taxon>Eukaryota</taxon>
        <taxon>Amoebozoa</taxon>
        <taxon>Tubulinea</taxon>
        <taxon>Elardia</taxon>
        <taxon>Arcellinida</taxon>
        <taxon>Sphaerothecina</taxon>
        <taxon>Arcellidae</taxon>
        <taxon>Arcella</taxon>
    </lineage>
</organism>
<feature type="region of interest" description="Disordered" evidence="1">
    <location>
        <begin position="1"/>
        <end position="30"/>
    </location>
</feature>
<accession>A0A6B2LIL5</accession>
<dbReference type="AlphaFoldDB" id="A0A6B2LIL5"/>
<dbReference type="Pfam" id="PF07890">
    <property type="entry name" value="Rrp15p"/>
    <property type="match status" value="1"/>
</dbReference>
<sequence>MNSLLNRPNEEILPSVEVKNQQKSNEGSLDKKEKVELKIYKKELAHDPLVRHDEYEVKLKTTATKGVIQLFNAVLHAKKDKEQKNEKLMTKKNFTNLLEKVNKQKAIQQEKKVSTSWGVLKDDFATNPEPEKKIEVEMEVERGAQPVEQVSARNFVTGSFLKGTALEDQIQTQTQPKRFPRKK</sequence>
<feature type="compositionally biased region" description="Polar residues" evidence="1">
    <location>
        <begin position="18"/>
        <end position="27"/>
    </location>
</feature>
<evidence type="ECO:0000313" key="2">
    <source>
        <dbReference type="EMBL" id="NDV36835.1"/>
    </source>
</evidence>
<dbReference type="InterPro" id="IPR012459">
    <property type="entry name" value="Rrp15"/>
</dbReference>
<evidence type="ECO:0008006" key="3">
    <source>
        <dbReference type="Google" id="ProtNLM"/>
    </source>
</evidence>
<protein>
    <recommendedName>
        <fullName evidence="3">RRP15-like protein</fullName>
    </recommendedName>
</protein>
<proteinExistence type="predicted"/>
<evidence type="ECO:0000256" key="1">
    <source>
        <dbReference type="SAM" id="MobiDB-lite"/>
    </source>
</evidence>
<dbReference type="EMBL" id="GIBP01007866">
    <property type="protein sequence ID" value="NDV36835.1"/>
    <property type="molecule type" value="Transcribed_RNA"/>
</dbReference>
<dbReference type="GO" id="GO:0006364">
    <property type="term" value="P:rRNA processing"/>
    <property type="evidence" value="ECO:0007669"/>
    <property type="project" value="InterPro"/>
</dbReference>